<evidence type="ECO:0000313" key="3">
    <source>
        <dbReference type="Proteomes" id="UP000694553"/>
    </source>
</evidence>
<name>A0A8U7N395_CORMO</name>
<accession>A0A8U7N395</accession>
<dbReference type="Ensembl" id="ENSCMUT00000031315.1">
    <property type="protein sequence ID" value="ENSCMUP00000035067.1"/>
    <property type="gene ID" value="ENSCMUG00000020036.1"/>
</dbReference>
<feature type="region of interest" description="Disordered" evidence="1">
    <location>
        <begin position="48"/>
        <end position="98"/>
    </location>
</feature>
<evidence type="ECO:0000256" key="1">
    <source>
        <dbReference type="SAM" id="MobiDB-lite"/>
    </source>
</evidence>
<protein>
    <submittedName>
        <fullName evidence="2">Uncharacterized protein</fullName>
    </submittedName>
</protein>
<dbReference type="AlphaFoldDB" id="A0A8U7N395"/>
<sequence length="136" mass="14991">QEPQPQGYATVILIRRFPQSIGYAVRRENTIHLGTRCTENAWALCKESQPPAKDEAQGPGPSGFINTSGDPDSLHPAQPQHHGCSATTPAPRPRHPDPSSLHLRSLICYVKQLFLNLKDKAGITCSHVSHKARFHN</sequence>
<evidence type="ECO:0000313" key="2">
    <source>
        <dbReference type="Ensembl" id="ENSCMUP00000035067.1"/>
    </source>
</evidence>
<reference evidence="2" key="3">
    <citation type="submission" date="2025-09" db="UniProtKB">
        <authorList>
            <consortium name="Ensembl"/>
        </authorList>
    </citation>
    <scope>IDENTIFICATION</scope>
</reference>
<reference evidence="2" key="2">
    <citation type="submission" date="2025-08" db="UniProtKB">
        <authorList>
            <consortium name="Ensembl"/>
        </authorList>
    </citation>
    <scope>IDENTIFICATION</scope>
</reference>
<proteinExistence type="predicted"/>
<keyword evidence="3" id="KW-1185">Reference proteome</keyword>
<reference evidence="3" key="1">
    <citation type="submission" date="2019-10" db="EMBL/GenBank/DDBJ databases">
        <title>Corvus moneduloides (New Caledonian crow) genome, bCorMon1, primary haplotype.</title>
        <authorList>
            <person name="Rutz C."/>
            <person name="Fungtammasan C."/>
            <person name="Mountcastle J."/>
            <person name="Formenti G."/>
            <person name="Chow W."/>
            <person name="Howe K."/>
            <person name="Steele M.P."/>
            <person name="Fernandes J."/>
            <person name="Gilbert M.T.P."/>
            <person name="Fedrigo O."/>
            <person name="Jarvis E.D."/>
            <person name="Gemmell N."/>
        </authorList>
    </citation>
    <scope>NUCLEOTIDE SEQUENCE [LARGE SCALE GENOMIC DNA]</scope>
</reference>
<organism evidence="2 3">
    <name type="scientific">Corvus moneduloides</name>
    <name type="common">New Caledonian crow</name>
    <dbReference type="NCBI Taxonomy" id="1196302"/>
    <lineage>
        <taxon>Eukaryota</taxon>
        <taxon>Metazoa</taxon>
        <taxon>Chordata</taxon>
        <taxon>Craniata</taxon>
        <taxon>Vertebrata</taxon>
        <taxon>Euteleostomi</taxon>
        <taxon>Archelosauria</taxon>
        <taxon>Archosauria</taxon>
        <taxon>Dinosauria</taxon>
        <taxon>Saurischia</taxon>
        <taxon>Theropoda</taxon>
        <taxon>Coelurosauria</taxon>
        <taxon>Aves</taxon>
        <taxon>Neognathae</taxon>
        <taxon>Neoaves</taxon>
        <taxon>Telluraves</taxon>
        <taxon>Australaves</taxon>
        <taxon>Passeriformes</taxon>
        <taxon>Corvoidea</taxon>
        <taxon>Corvidae</taxon>
        <taxon>Corvus</taxon>
    </lineage>
</organism>
<dbReference type="Proteomes" id="UP000694553">
    <property type="component" value="Unassembled WGS sequence"/>
</dbReference>